<dbReference type="SMART" id="SM00647">
    <property type="entry name" value="IBR"/>
    <property type="match status" value="2"/>
</dbReference>
<dbReference type="GO" id="GO:0000151">
    <property type="term" value="C:ubiquitin ligase complex"/>
    <property type="evidence" value="ECO:0007669"/>
    <property type="project" value="TreeGrafter"/>
</dbReference>
<proteinExistence type="predicted"/>
<sequence>MGDEGRCARAIPLPILETILLPTHLDRLLEAAFLHHVDQHPLEYRYCKTPDCSEIYRVAPSTSQQCPSCLTSFCAACHEEGHDGRTCEEWRVHRSPAEQERLLAEWARAQGAGVRGCPACGCMIEKNGGCNRMSCRCGAHLCWVCAGAFKSEAETYAHLGKAHGGAFEVPAEVQ</sequence>
<dbReference type="SUPFAM" id="SSF57850">
    <property type="entry name" value="RING/U-box"/>
    <property type="match status" value="2"/>
</dbReference>
<keyword evidence="2" id="KW-0808">Transferase</keyword>
<evidence type="ECO:0000256" key="7">
    <source>
        <dbReference type="ARBA" id="ARBA00022833"/>
    </source>
</evidence>
<dbReference type="Proteomes" id="UP000092993">
    <property type="component" value="Unassembled WGS sequence"/>
</dbReference>
<dbReference type="CDD" id="cd20335">
    <property type="entry name" value="BRcat_RBR"/>
    <property type="match status" value="1"/>
</dbReference>
<dbReference type="Gene3D" id="1.20.120.1750">
    <property type="match status" value="1"/>
</dbReference>
<dbReference type="GO" id="GO:0008270">
    <property type="term" value="F:zinc ion binding"/>
    <property type="evidence" value="ECO:0007669"/>
    <property type="project" value="UniProtKB-KW"/>
</dbReference>
<dbReference type="InterPro" id="IPR051628">
    <property type="entry name" value="LUBAC_E3_Ligases"/>
</dbReference>
<dbReference type="EMBL" id="LUGG01000010">
    <property type="protein sequence ID" value="OBZ71758.1"/>
    <property type="molecule type" value="Genomic_DNA"/>
</dbReference>
<dbReference type="PROSITE" id="PS00028">
    <property type="entry name" value="ZINC_FINGER_C2H2_1"/>
    <property type="match status" value="1"/>
</dbReference>
<dbReference type="OrthoDB" id="1431934at2759"/>
<keyword evidence="7" id="KW-0862">Zinc</keyword>
<protein>
    <recommendedName>
        <fullName evidence="8">RING-type domain-containing protein</fullName>
    </recommendedName>
</protein>
<gene>
    <name evidence="9" type="ORF">A0H81_08175</name>
</gene>
<evidence type="ECO:0000256" key="6">
    <source>
        <dbReference type="ARBA" id="ARBA00022786"/>
    </source>
</evidence>
<evidence type="ECO:0000313" key="10">
    <source>
        <dbReference type="Proteomes" id="UP000092993"/>
    </source>
</evidence>
<evidence type="ECO:0000256" key="4">
    <source>
        <dbReference type="ARBA" id="ARBA00022737"/>
    </source>
</evidence>
<dbReference type="Pfam" id="PF26200">
    <property type="entry name" value="Rcat_RNF216"/>
    <property type="match status" value="1"/>
</dbReference>
<keyword evidence="3" id="KW-0479">Metal-binding</keyword>
<name>A0A1C7M4T3_GRIFR</name>
<keyword evidence="4" id="KW-0677">Repeat</keyword>
<evidence type="ECO:0000313" key="9">
    <source>
        <dbReference type="EMBL" id="OBZ71758.1"/>
    </source>
</evidence>
<feature type="domain" description="RING-type" evidence="8">
    <location>
        <begin position="1"/>
        <end position="169"/>
    </location>
</feature>
<evidence type="ECO:0000256" key="5">
    <source>
        <dbReference type="ARBA" id="ARBA00022771"/>
    </source>
</evidence>
<dbReference type="GO" id="GO:0043130">
    <property type="term" value="F:ubiquitin binding"/>
    <property type="evidence" value="ECO:0007669"/>
    <property type="project" value="TreeGrafter"/>
</dbReference>
<comment type="pathway">
    <text evidence="1">Protein modification; protein ubiquitination.</text>
</comment>
<keyword evidence="6" id="KW-0833">Ubl conjugation pathway</keyword>
<dbReference type="GO" id="GO:0004842">
    <property type="term" value="F:ubiquitin-protein transferase activity"/>
    <property type="evidence" value="ECO:0007669"/>
    <property type="project" value="TreeGrafter"/>
</dbReference>
<dbReference type="OMA" id="CTACHEE"/>
<dbReference type="Pfam" id="PF01485">
    <property type="entry name" value="IBR"/>
    <property type="match status" value="1"/>
</dbReference>
<accession>A0A1C7M4T3</accession>
<keyword evidence="10" id="KW-1185">Reference proteome</keyword>
<evidence type="ECO:0000256" key="2">
    <source>
        <dbReference type="ARBA" id="ARBA00022679"/>
    </source>
</evidence>
<dbReference type="PANTHER" id="PTHR22770">
    <property type="entry name" value="UBIQUITIN CONJUGATING ENZYME 7 INTERACTING PROTEIN-RELATED"/>
    <property type="match status" value="1"/>
</dbReference>
<dbReference type="PROSITE" id="PS51873">
    <property type="entry name" value="TRIAD"/>
    <property type="match status" value="1"/>
</dbReference>
<dbReference type="PANTHER" id="PTHR22770:SF13">
    <property type="entry name" value="RING-TYPE DOMAIN-CONTAINING PROTEIN"/>
    <property type="match status" value="1"/>
</dbReference>
<comment type="caution">
    <text evidence="9">The sequence shown here is derived from an EMBL/GenBank/DDBJ whole genome shotgun (WGS) entry which is preliminary data.</text>
</comment>
<evidence type="ECO:0000256" key="1">
    <source>
        <dbReference type="ARBA" id="ARBA00004906"/>
    </source>
</evidence>
<organism evidence="9 10">
    <name type="scientific">Grifola frondosa</name>
    <name type="common">Maitake</name>
    <name type="synonym">Polyporus frondosus</name>
    <dbReference type="NCBI Taxonomy" id="5627"/>
    <lineage>
        <taxon>Eukaryota</taxon>
        <taxon>Fungi</taxon>
        <taxon>Dikarya</taxon>
        <taxon>Basidiomycota</taxon>
        <taxon>Agaricomycotina</taxon>
        <taxon>Agaricomycetes</taxon>
        <taxon>Polyporales</taxon>
        <taxon>Grifolaceae</taxon>
        <taxon>Grifola</taxon>
    </lineage>
</organism>
<keyword evidence="5" id="KW-0863">Zinc-finger</keyword>
<evidence type="ECO:0000259" key="8">
    <source>
        <dbReference type="PROSITE" id="PS51873"/>
    </source>
</evidence>
<dbReference type="GO" id="GO:0097039">
    <property type="term" value="P:protein linear polyubiquitination"/>
    <property type="evidence" value="ECO:0007669"/>
    <property type="project" value="TreeGrafter"/>
</dbReference>
<dbReference type="AlphaFoldDB" id="A0A1C7M4T3"/>
<evidence type="ECO:0000256" key="3">
    <source>
        <dbReference type="ARBA" id="ARBA00022723"/>
    </source>
</evidence>
<dbReference type="InterPro" id="IPR002867">
    <property type="entry name" value="IBR_dom"/>
</dbReference>
<dbReference type="GO" id="GO:0043161">
    <property type="term" value="P:proteasome-mediated ubiquitin-dependent protein catabolic process"/>
    <property type="evidence" value="ECO:0007669"/>
    <property type="project" value="TreeGrafter"/>
</dbReference>
<dbReference type="STRING" id="5627.A0A1C7M4T3"/>
<dbReference type="InterPro" id="IPR013087">
    <property type="entry name" value="Znf_C2H2_type"/>
</dbReference>
<dbReference type="InterPro" id="IPR044066">
    <property type="entry name" value="TRIAD_supradom"/>
</dbReference>
<reference evidence="9 10" key="1">
    <citation type="submission" date="2016-03" db="EMBL/GenBank/DDBJ databases">
        <title>Whole genome sequencing of Grifola frondosa 9006-11.</title>
        <authorList>
            <person name="Min B."/>
            <person name="Park H."/>
            <person name="Kim J.-G."/>
            <person name="Cho H."/>
            <person name="Oh Y.-L."/>
            <person name="Kong W.-S."/>
            <person name="Choi I.-G."/>
        </authorList>
    </citation>
    <scope>NUCLEOTIDE SEQUENCE [LARGE SCALE GENOMIC DNA]</scope>
    <source>
        <strain evidence="9 10">9006-11</strain>
    </source>
</reference>